<dbReference type="EMBL" id="AAJCUB010000026">
    <property type="protein sequence ID" value="ECK6930507.1"/>
    <property type="molecule type" value="Genomic_DNA"/>
</dbReference>
<reference evidence="1" key="1">
    <citation type="submission" date="2019-08" db="EMBL/GenBank/DDBJ databases">
        <authorList>
            <consortium name="GenomeTrakr network: Whole genome sequencing for foodborne pathogen traceback"/>
        </authorList>
    </citation>
    <scope>NUCLEOTIDE SEQUENCE</scope>
    <source>
        <strain evidence="1">TTU_623</strain>
    </source>
</reference>
<evidence type="ECO:0000313" key="1">
    <source>
        <dbReference type="EMBL" id="ECK6930507.1"/>
    </source>
</evidence>
<dbReference type="RefSeq" id="WP_199374537.1">
    <property type="nucleotide sequence ID" value="NZ_JAEMGF010000044.1"/>
</dbReference>
<proteinExistence type="predicted"/>
<protein>
    <submittedName>
        <fullName evidence="1">Uncharacterized protein</fullName>
    </submittedName>
</protein>
<sequence>MLDDSKIKQNYKNIHKELLSLYEEQKKDGANKRQYNRYCVEDTELFESFIMLRLIDDDNTNLTRKIHLIEVYRQGYKYIRRINEKLAFKHNFDEDDFSFLKALEMAEAYSALSLIYDDDELKIINKQFKKGLEK</sequence>
<dbReference type="AlphaFoldDB" id="A0A5L4H2S1"/>
<comment type="caution">
    <text evidence="1">The sequence shown here is derived from an EMBL/GenBank/DDBJ whole genome shotgun (WGS) entry which is preliminary data.</text>
</comment>
<gene>
    <name evidence="1" type="ORF">FSE91_06810</name>
</gene>
<accession>A0A5L4H2S1</accession>
<organism evidence="1">
    <name type="scientific">Campylobacter upsaliensis</name>
    <dbReference type="NCBI Taxonomy" id="28080"/>
    <lineage>
        <taxon>Bacteria</taxon>
        <taxon>Pseudomonadati</taxon>
        <taxon>Campylobacterota</taxon>
        <taxon>Epsilonproteobacteria</taxon>
        <taxon>Campylobacterales</taxon>
        <taxon>Campylobacteraceae</taxon>
        <taxon>Campylobacter</taxon>
    </lineage>
</organism>
<name>A0A5L4H2S1_CAMUP</name>